<feature type="region of interest" description="Disordered" evidence="1">
    <location>
        <begin position="975"/>
        <end position="1019"/>
    </location>
</feature>
<feature type="region of interest" description="Disordered" evidence="1">
    <location>
        <begin position="260"/>
        <end position="364"/>
    </location>
</feature>
<comment type="caution">
    <text evidence="4">The sequence shown here is derived from an EMBL/GenBank/DDBJ whole genome shotgun (WGS) entry which is preliminary data.</text>
</comment>
<feature type="region of interest" description="Disordered" evidence="1">
    <location>
        <begin position="521"/>
        <end position="572"/>
    </location>
</feature>
<feature type="compositionally biased region" description="Polar residues" evidence="1">
    <location>
        <begin position="294"/>
        <end position="304"/>
    </location>
</feature>
<evidence type="ECO:0000256" key="1">
    <source>
        <dbReference type="SAM" id="MobiDB-lite"/>
    </source>
</evidence>
<evidence type="ECO:0000313" key="5">
    <source>
        <dbReference type="Proteomes" id="UP001186944"/>
    </source>
</evidence>
<dbReference type="GO" id="GO:0005737">
    <property type="term" value="C:cytoplasm"/>
    <property type="evidence" value="ECO:0007669"/>
    <property type="project" value="TreeGrafter"/>
</dbReference>
<dbReference type="InterPro" id="IPR050996">
    <property type="entry name" value="Docking_Protein_DOK"/>
</dbReference>
<dbReference type="Pfam" id="PF00169">
    <property type="entry name" value="PH"/>
    <property type="match status" value="1"/>
</dbReference>
<accession>A0AA88XQ24</accession>
<feature type="compositionally biased region" description="Basic residues" evidence="1">
    <location>
        <begin position="618"/>
        <end position="630"/>
    </location>
</feature>
<feature type="domain" description="PH" evidence="2">
    <location>
        <begin position="3"/>
        <end position="118"/>
    </location>
</feature>
<sequence>MADLQKSGYLEVKEPSNIKGRKLKTWKHKWVVLQEMSNLASGTLAAKLELYPTEASAINKSSDKMTYLLENVTAIEPCQSKTHKLAFQIVTDSPTLVLCADCEYTTNVWITRLKKIFSPNQDSFSVEILQNADSKKFSLTGQYRMGVSPEAVTIYNSKNNEKMGWRLETLKRFYMDKNKNDTLVIESGAKAECGEAKFEFRSRKVADILTAIKNNIQIAINERRQAHSQSTSVESRSRTLSTSSFEQGFQSILINSEKTRTSSIGNASNASTESNETSASKGNSEISFKIIGDTGTQKPRSASLNERKVNDSNVTPYATISKLPANTRPRLSGHYRASSLDSSPFQSSEALNDSRDVESRRPNSCDIQDRRRISSEYDTLHVERNRKPHEIDIVSKMRLTSPENKEIEVAFDRHGYSHVTPLKANENNETAEFQLESNNSDVSTKDVKLRMRTVSGNSVESKRSCSVGSHDSGVSSLNTGRIIEQEEVSTCREGSSFDSAISTDISVTVSEAIVVSSSESEITSRLSRSCSHPSSSSLDSKSQLAEVEAIDEGSLHMHSKHNRSKSDPAGYDLVEKESEYEELDKYRKDIKQFLGMDKNIKPDQVPPSLPERPSTMPAKRKQTNKRKKKVSFPLISRKDKNNRNDSLSSTSSDEEDSPTVGHVASVSAWPLEKQRVQNSLYESTEHDENQRQAHEIVSSSSAQPASTDSSTTISSMSRWPLAMTAKASCNRFYSSSNEMTNALKKNTTDSEPESRIGHDTADKFKDDDHIYASVESKPIVDDGPKPFEDLLTGEETYLSSSILPVIQPVPVVPISNVDLLTGDLLGLETATTSTLVSEGNANFPTVLDQLVPVADETQFSLNVNDDLFASNENDETFNEDGRGGQIRMRRKGEVINPFPNLARYSGPIEDLLREDNIVEPKSLEFEPTRDSSYVNMNSDPFDIFHIGVISSNMSMSKSASDSTIENTYTNQIVADQSQEPKGLSRSASDQLNTTTDENPYMAMTTKDKEDEYVSPSTLK</sequence>
<dbReference type="InterPro" id="IPR011993">
    <property type="entry name" value="PH-like_dom_sf"/>
</dbReference>
<dbReference type="AlphaFoldDB" id="A0AA88XQ24"/>
<feature type="compositionally biased region" description="Polar residues" evidence="1">
    <location>
        <begin position="260"/>
        <end position="286"/>
    </location>
</feature>
<dbReference type="EMBL" id="VSWD01000012">
    <property type="protein sequence ID" value="KAK3085402.1"/>
    <property type="molecule type" value="Genomic_DNA"/>
</dbReference>
<feature type="compositionally biased region" description="Low complexity" evidence="1">
    <location>
        <begin position="521"/>
        <end position="542"/>
    </location>
</feature>
<evidence type="ECO:0008006" key="6">
    <source>
        <dbReference type="Google" id="ProtNLM"/>
    </source>
</evidence>
<reference evidence="4" key="1">
    <citation type="submission" date="2019-08" db="EMBL/GenBank/DDBJ databases">
        <title>The improved chromosome-level genome for the pearl oyster Pinctada fucata martensii using PacBio sequencing and Hi-C.</title>
        <authorList>
            <person name="Zheng Z."/>
        </authorList>
    </citation>
    <scope>NUCLEOTIDE SEQUENCE</scope>
    <source>
        <strain evidence="4">ZZ-2019</strain>
        <tissue evidence="4">Adductor muscle</tissue>
    </source>
</reference>
<evidence type="ECO:0000259" key="2">
    <source>
        <dbReference type="PROSITE" id="PS50003"/>
    </source>
</evidence>
<dbReference type="SUPFAM" id="SSF50729">
    <property type="entry name" value="PH domain-like"/>
    <property type="match status" value="2"/>
</dbReference>
<proteinExistence type="predicted"/>
<protein>
    <recommendedName>
        <fullName evidence="6">Protein chico</fullName>
    </recommendedName>
</protein>
<organism evidence="4 5">
    <name type="scientific">Pinctada imbricata</name>
    <name type="common">Atlantic pearl-oyster</name>
    <name type="synonym">Pinctada martensii</name>
    <dbReference type="NCBI Taxonomy" id="66713"/>
    <lineage>
        <taxon>Eukaryota</taxon>
        <taxon>Metazoa</taxon>
        <taxon>Spiralia</taxon>
        <taxon>Lophotrochozoa</taxon>
        <taxon>Mollusca</taxon>
        <taxon>Bivalvia</taxon>
        <taxon>Autobranchia</taxon>
        <taxon>Pteriomorphia</taxon>
        <taxon>Pterioida</taxon>
        <taxon>Pterioidea</taxon>
        <taxon>Pteriidae</taxon>
        <taxon>Pinctada</taxon>
    </lineage>
</organism>
<dbReference type="InterPro" id="IPR002404">
    <property type="entry name" value="IRS_PTB"/>
</dbReference>
<dbReference type="CDD" id="cd00821">
    <property type="entry name" value="PH"/>
    <property type="match status" value="1"/>
</dbReference>
<feature type="domain" description="IRS-type PTB" evidence="3">
    <location>
        <begin position="120"/>
        <end position="226"/>
    </location>
</feature>
<dbReference type="Gene3D" id="2.30.29.30">
    <property type="entry name" value="Pleckstrin-homology domain (PH domain)/Phosphotyrosine-binding domain (PTB)"/>
    <property type="match status" value="2"/>
</dbReference>
<feature type="compositionally biased region" description="Basic and acidic residues" evidence="1">
    <location>
        <begin position="352"/>
        <end position="364"/>
    </location>
</feature>
<feature type="region of interest" description="Disordered" evidence="1">
    <location>
        <begin position="681"/>
        <end position="714"/>
    </location>
</feature>
<dbReference type="PANTHER" id="PTHR21258:SF62">
    <property type="entry name" value="INSULIN RECEPTOR SUBSTRATE 1"/>
    <property type="match status" value="1"/>
</dbReference>
<feature type="compositionally biased region" description="Low complexity" evidence="1">
    <location>
        <begin position="698"/>
        <end position="714"/>
    </location>
</feature>
<keyword evidence="5" id="KW-1185">Reference proteome</keyword>
<feature type="compositionally biased region" description="Polar residues" evidence="1">
    <location>
        <begin position="975"/>
        <end position="997"/>
    </location>
</feature>
<dbReference type="SMART" id="SM00233">
    <property type="entry name" value="PH"/>
    <property type="match status" value="1"/>
</dbReference>
<dbReference type="SMART" id="SM01244">
    <property type="entry name" value="IRS"/>
    <property type="match status" value="1"/>
</dbReference>
<dbReference type="PANTHER" id="PTHR21258">
    <property type="entry name" value="DOCKING PROTEIN RELATED"/>
    <property type="match status" value="1"/>
</dbReference>
<dbReference type="Proteomes" id="UP001186944">
    <property type="component" value="Unassembled WGS sequence"/>
</dbReference>
<dbReference type="InterPro" id="IPR001849">
    <property type="entry name" value="PH_domain"/>
</dbReference>
<gene>
    <name evidence="4" type="ORF">FSP39_002799</name>
</gene>
<feature type="compositionally biased region" description="Basic and acidic residues" evidence="1">
    <location>
        <begin position="683"/>
        <end position="694"/>
    </location>
</feature>
<evidence type="ECO:0000259" key="3">
    <source>
        <dbReference type="PROSITE" id="PS51064"/>
    </source>
</evidence>
<evidence type="ECO:0000313" key="4">
    <source>
        <dbReference type="EMBL" id="KAK3085402.1"/>
    </source>
</evidence>
<dbReference type="PROSITE" id="PS51064">
    <property type="entry name" value="IRS_PTB"/>
    <property type="match status" value="1"/>
</dbReference>
<name>A0AA88XQ24_PINIB</name>
<dbReference type="Pfam" id="PF02174">
    <property type="entry name" value="IRS"/>
    <property type="match status" value="1"/>
</dbReference>
<feature type="compositionally biased region" description="Polar residues" evidence="1">
    <location>
        <begin position="339"/>
        <end position="351"/>
    </location>
</feature>
<dbReference type="GO" id="GO:0007169">
    <property type="term" value="P:cell surface receptor protein tyrosine kinase signaling pathway"/>
    <property type="evidence" value="ECO:0007669"/>
    <property type="project" value="TreeGrafter"/>
</dbReference>
<feature type="region of interest" description="Disordered" evidence="1">
    <location>
        <begin position="595"/>
        <end position="669"/>
    </location>
</feature>
<dbReference type="PROSITE" id="PS50003">
    <property type="entry name" value="PH_DOMAIN"/>
    <property type="match status" value="1"/>
</dbReference>